<accession>A0A8H9MFE1</accession>
<feature type="domain" description="SCP" evidence="2">
    <location>
        <begin position="71"/>
        <end position="185"/>
    </location>
</feature>
<gene>
    <name evidence="3" type="ORF">GCM10017566_50780</name>
</gene>
<organism evidence="3 4">
    <name type="scientific">Amycolatopsis bartoniae</name>
    <dbReference type="NCBI Taxonomy" id="941986"/>
    <lineage>
        <taxon>Bacteria</taxon>
        <taxon>Bacillati</taxon>
        <taxon>Actinomycetota</taxon>
        <taxon>Actinomycetes</taxon>
        <taxon>Pseudonocardiales</taxon>
        <taxon>Pseudonocardiaceae</taxon>
        <taxon>Amycolatopsis</taxon>
    </lineage>
</organism>
<comment type="caution">
    <text evidence="3">The sequence shown here is derived from an EMBL/GenBank/DDBJ whole genome shotgun (WGS) entry which is preliminary data.</text>
</comment>
<dbReference type="PANTHER" id="PTHR31157:SF1">
    <property type="entry name" value="SCP DOMAIN-CONTAINING PROTEIN"/>
    <property type="match status" value="1"/>
</dbReference>
<dbReference type="AlphaFoldDB" id="A0A8H9MFE1"/>
<dbReference type="Pfam" id="PF00188">
    <property type="entry name" value="CAP"/>
    <property type="match status" value="1"/>
</dbReference>
<reference evidence="3" key="1">
    <citation type="journal article" date="2014" name="Int. J. Syst. Evol. Microbiol.">
        <title>Complete genome sequence of Corynebacterium casei LMG S-19264T (=DSM 44701T), isolated from a smear-ripened cheese.</title>
        <authorList>
            <consortium name="US DOE Joint Genome Institute (JGI-PGF)"/>
            <person name="Walter F."/>
            <person name="Albersmeier A."/>
            <person name="Kalinowski J."/>
            <person name="Ruckert C."/>
        </authorList>
    </citation>
    <scope>NUCLEOTIDE SEQUENCE</scope>
    <source>
        <strain evidence="3">CGMCC 4.7679</strain>
    </source>
</reference>
<feature type="region of interest" description="Disordered" evidence="1">
    <location>
        <begin position="1"/>
        <end position="54"/>
    </location>
</feature>
<dbReference type="Gene3D" id="3.40.33.10">
    <property type="entry name" value="CAP"/>
    <property type="match status" value="1"/>
</dbReference>
<name>A0A8H9MFE1_9PSEU</name>
<evidence type="ECO:0000313" key="3">
    <source>
        <dbReference type="EMBL" id="GHF70793.1"/>
    </source>
</evidence>
<reference evidence="3" key="2">
    <citation type="submission" date="2020-09" db="EMBL/GenBank/DDBJ databases">
        <authorList>
            <person name="Sun Q."/>
            <person name="Zhou Y."/>
        </authorList>
    </citation>
    <scope>NUCLEOTIDE SEQUENCE</scope>
    <source>
        <strain evidence="3">CGMCC 4.7679</strain>
    </source>
</reference>
<evidence type="ECO:0000259" key="2">
    <source>
        <dbReference type="Pfam" id="PF00188"/>
    </source>
</evidence>
<dbReference type="InterPro" id="IPR035940">
    <property type="entry name" value="CAP_sf"/>
</dbReference>
<dbReference type="InterPro" id="IPR014044">
    <property type="entry name" value="CAP_dom"/>
</dbReference>
<keyword evidence="4" id="KW-1185">Reference proteome</keyword>
<evidence type="ECO:0000313" key="4">
    <source>
        <dbReference type="Proteomes" id="UP000658656"/>
    </source>
</evidence>
<dbReference type="SUPFAM" id="SSF55797">
    <property type="entry name" value="PR-1-like"/>
    <property type="match status" value="1"/>
</dbReference>
<proteinExistence type="predicted"/>
<sequence length="187" mass="20312">MVEVPTSRKRKRRDGTVARFRPPEETMDVGVLGKPSRPVPEAELEPAGDPSFRSVVGSTEHQRAAEDAVVRLSNAARARAGLRPLRSDERLRTAARAHSKDMAQRDFCAHINPDGRTPGERMSAAGYPAPGAENVARGQDSPHKVVQAWLDSPGHRANLLNPEFTTIGAGAYYLGDGGPCWTQNFGY</sequence>
<protein>
    <recommendedName>
        <fullName evidence="2">SCP domain-containing protein</fullName>
    </recommendedName>
</protein>
<dbReference type="EMBL" id="BNAV01000008">
    <property type="protein sequence ID" value="GHF70793.1"/>
    <property type="molecule type" value="Genomic_DNA"/>
</dbReference>
<dbReference type="CDD" id="cd05379">
    <property type="entry name" value="CAP_bacterial"/>
    <property type="match status" value="1"/>
</dbReference>
<dbReference type="Proteomes" id="UP000658656">
    <property type="component" value="Unassembled WGS sequence"/>
</dbReference>
<evidence type="ECO:0000256" key="1">
    <source>
        <dbReference type="SAM" id="MobiDB-lite"/>
    </source>
</evidence>
<dbReference type="PANTHER" id="PTHR31157">
    <property type="entry name" value="SCP DOMAIN-CONTAINING PROTEIN"/>
    <property type="match status" value="1"/>
</dbReference>